<evidence type="ECO:0000313" key="7">
    <source>
        <dbReference type="Proteomes" id="UP000272846"/>
    </source>
</evidence>
<accession>A0A3R9GQ77</accession>
<evidence type="ECO:0000313" key="9">
    <source>
        <dbReference type="Proteomes" id="UP000509535"/>
    </source>
</evidence>
<organism evidence="5 6">
    <name type="scientific">Streptococcus sanguinis</name>
    <dbReference type="NCBI Taxonomy" id="1305"/>
    <lineage>
        <taxon>Bacteria</taxon>
        <taxon>Bacillati</taxon>
        <taxon>Bacillota</taxon>
        <taxon>Bacilli</taxon>
        <taxon>Lactobacillales</taxon>
        <taxon>Streptococcaceae</taxon>
        <taxon>Streptococcus</taxon>
    </lineage>
</organism>
<evidence type="ECO:0000313" key="5">
    <source>
        <dbReference type="EMBL" id="RSI12110.1"/>
    </source>
</evidence>
<dbReference type="AlphaFoldDB" id="A0A3R9GQ77"/>
<protein>
    <recommendedName>
        <fullName evidence="10">Bacteriocin</fullName>
    </recommendedName>
</protein>
<dbReference type="EMBL" id="CP054570">
    <property type="protein sequence ID" value="QKQ45027.1"/>
    <property type="molecule type" value="Genomic_DNA"/>
</dbReference>
<dbReference type="EMBL" id="RJML01000001">
    <property type="protein sequence ID" value="RSI12110.1"/>
    <property type="molecule type" value="Genomic_DNA"/>
</dbReference>
<proteinExistence type="predicted"/>
<evidence type="ECO:0000256" key="1">
    <source>
        <dbReference type="SAM" id="SignalP"/>
    </source>
</evidence>
<gene>
    <name evidence="5" type="ORF">D8887_00360</name>
    <name evidence="4" type="ORF">D8888_08070</name>
    <name evidence="3" type="ORF">FDP16_00715</name>
    <name evidence="2" type="ORF">FOC72_10960</name>
</gene>
<dbReference type="Proteomes" id="UP000509535">
    <property type="component" value="Chromosome"/>
</dbReference>
<reference evidence="3 9" key="2">
    <citation type="submission" date="2019-06" db="EMBL/GenBank/DDBJ databases">
        <title>The organization of the Streptococcus sanguinis genomes.</title>
        <authorList>
            <person name="Wang H.Y."/>
            <person name="Chen Y.Y.M."/>
            <person name="Wu C.H."/>
        </authorList>
    </citation>
    <scope>NUCLEOTIDE SEQUENCE [LARGE SCALE GENOMIC DNA]</scope>
    <source>
        <strain evidence="3 9">CGMH058</strain>
    </source>
</reference>
<evidence type="ECO:0008006" key="10">
    <source>
        <dbReference type="Google" id="ProtNLM"/>
    </source>
</evidence>
<reference evidence="2 8" key="3">
    <citation type="submission" date="2020-05" db="EMBL/GenBank/DDBJ databases">
        <title>FDA dAtabase for Regulatory Grade micrObial Sequences (FDA-ARGOS): Supporting development and validation of Infectious Disease Dx tests.</title>
        <authorList>
            <person name="Bojja K."/>
            <person name="Kessler A."/>
            <person name="Tallon L."/>
            <person name="Sadzewicz L."/>
            <person name="Zhao X."/>
            <person name="Vavikolanu K."/>
            <person name="Mehta A."/>
            <person name="Aluvathingal J."/>
            <person name="Nadendla S."/>
            <person name="Myers T."/>
            <person name="Yan Y."/>
            <person name="Sichtig H."/>
        </authorList>
    </citation>
    <scope>NUCLEOTIDE SEQUENCE [LARGE SCALE GENOMIC DNA]</scope>
    <source>
        <strain evidence="2 8">FDAARGOS_770</strain>
    </source>
</reference>
<evidence type="ECO:0000313" key="4">
    <source>
        <dbReference type="EMBL" id="RSI07683.1"/>
    </source>
</evidence>
<evidence type="ECO:0000313" key="6">
    <source>
        <dbReference type="Proteomes" id="UP000269317"/>
    </source>
</evidence>
<dbReference type="EMBL" id="RJMK01000003">
    <property type="protein sequence ID" value="RSI07683.1"/>
    <property type="molecule type" value="Genomic_DNA"/>
</dbReference>
<name>A0A3R9GQ77_STRSA</name>
<sequence>MKIRIKNKTLALLATVSLGFGLTTMTSIVSAEVAYPAPYPIIDEWNYGVNDNYGYSNYYVKSPNNIGSKSSITNLWGTVKSSDSQKYGWAMSSSTKSWNDVRLNAHWNYFKF</sequence>
<feature type="signal peptide" evidence="1">
    <location>
        <begin position="1"/>
        <end position="31"/>
    </location>
</feature>
<evidence type="ECO:0000313" key="3">
    <source>
        <dbReference type="EMBL" id="QLB49203.1"/>
    </source>
</evidence>
<evidence type="ECO:0000313" key="8">
    <source>
        <dbReference type="Proteomes" id="UP000509459"/>
    </source>
</evidence>
<keyword evidence="1" id="KW-0732">Signal</keyword>
<dbReference type="RefSeq" id="WP_002894090.1">
    <property type="nucleotide sequence ID" value="NZ_CAXTGR010000003.1"/>
</dbReference>
<dbReference type="Proteomes" id="UP000509459">
    <property type="component" value="Chromosome"/>
</dbReference>
<reference evidence="6 7" key="1">
    <citation type="submission" date="2018-11" db="EMBL/GenBank/DDBJ databases">
        <title>Species Designations Belie Phenotypic and Genotypic Heterogeneity in Oral Streptococci.</title>
        <authorList>
            <person name="Velsko I."/>
        </authorList>
    </citation>
    <scope>NUCLEOTIDE SEQUENCE [LARGE SCALE GENOMIC DNA]</scope>
    <source>
        <strain evidence="5 6">KLC03</strain>
        <strain evidence="4 7">KLC04</strain>
    </source>
</reference>
<dbReference type="EMBL" id="CP040798">
    <property type="protein sequence ID" value="QLB49203.1"/>
    <property type="molecule type" value="Genomic_DNA"/>
</dbReference>
<evidence type="ECO:0000313" key="2">
    <source>
        <dbReference type="EMBL" id="QKQ45027.1"/>
    </source>
</evidence>
<feature type="chain" id="PRO_5044396810" description="Bacteriocin" evidence="1">
    <location>
        <begin position="32"/>
        <end position="112"/>
    </location>
</feature>
<dbReference type="Proteomes" id="UP000272846">
    <property type="component" value="Unassembled WGS sequence"/>
</dbReference>
<dbReference type="Proteomes" id="UP000269317">
    <property type="component" value="Unassembled WGS sequence"/>
</dbReference>